<evidence type="ECO:0000256" key="1">
    <source>
        <dbReference type="ARBA" id="ARBA00021994"/>
    </source>
</evidence>
<evidence type="ECO:0000313" key="5">
    <source>
        <dbReference type="Proteomes" id="UP001159427"/>
    </source>
</evidence>
<organism evidence="4 5">
    <name type="scientific">Porites evermanni</name>
    <dbReference type="NCBI Taxonomy" id="104178"/>
    <lineage>
        <taxon>Eukaryota</taxon>
        <taxon>Metazoa</taxon>
        <taxon>Cnidaria</taxon>
        <taxon>Anthozoa</taxon>
        <taxon>Hexacorallia</taxon>
        <taxon>Scleractinia</taxon>
        <taxon>Fungiina</taxon>
        <taxon>Poritidae</taxon>
        <taxon>Porites</taxon>
    </lineage>
</organism>
<accession>A0ABN8R5C7</accession>
<dbReference type="InterPro" id="IPR011107">
    <property type="entry name" value="PPI_Ypi1"/>
</dbReference>
<dbReference type="EMBL" id="CALNXI010001672">
    <property type="protein sequence ID" value="CAH3174588.1"/>
    <property type="molecule type" value="Genomic_DNA"/>
</dbReference>
<feature type="region of interest" description="Disordered" evidence="3">
    <location>
        <begin position="1"/>
        <end position="30"/>
    </location>
</feature>
<evidence type="ECO:0000313" key="4">
    <source>
        <dbReference type="EMBL" id="CAH3174588.1"/>
    </source>
</evidence>
<feature type="compositionally biased region" description="Polar residues" evidence="3">
    <location>
        <begin position="123"/>
        <end position="134"/>
    </location>
</feature>
<gene>
    <name evidence="4" type="ORF">PEVE_00009648</name>
</gene>
<proteinExistence type="predicted"/>
<name>A0ABN8R5C7_9CNID</name>
<protein>
    <recommendedName>
        <fullName evidence="1">E3 ubiquitin-protein ligase PPP1R11</fullName>
    </recommendedName>
    <alternativeName>
        <fullName evidence="2">Protein phosphatase 1 regulatory subunit 11</fullName>
    </alternativeName>
</protein>
<feature type="region of interest" description="Disordered" evidence="3">
    <location>
        <begin position="98"/>
        <end position="134"/>
    </location>
</feature>
<reference evidence="4 5" key="1">
    <citation type="submission" date="2022-05" db="EMBL/GenBank/DDBJ databases">
        <authorList>
            <consortium name="Genoscope - CEA"/>
            <person name="William W."/>
        </authorList>
    </citation>
    <scope>NUCLEOTIDE SEQUENCE [LARGE SCALE GENOMIC DNA]</scope>
</reference>
<sequence length="134" mass="14774">MPRRMAECSEGGSGTTTVTEEVTESPTQQRLLLKLKKPKLDKKVQWDESAVDNEFMGKKISKCCCIYSKPKMFGDSSSESDSDEDGYGCAHNAYCTGHKKKGHRGHHHHHHHHGDKGDESAPSGDSEQGPSFST</sequence>
<dbReference type="Pfam" id="PF07491">
    <property type="entry name" value="PPI_Ypi1"/>
    <property type="match status" value="1"/>
</dbReference>
<keyword evidence="5" id="KW-1185">Reference proteome</keyword>
<dbReference type="PANTHER" id="PTHR20835">
    <property type="entry name" value="E3 UBIQUITIN-PROTEIN LIGASE PPP1R11-RELATED"/>
    <property type="match status" value="1"/>
</dbReference>
<evidence type="ECO:0000256" key="3">
    <source>
        <dbReference type="SAM" id="MobiDB-lite"/>
    </source>
</evidence>
<comment type="caution">
    <text evidence="4">The sequence shown here is derived from an EMBL/GenBank/DDBJ whole genome shotgun (WGS) entry which is preliminary data.</text>
</comment>
<dbReference type="Proteomes" id="UP001159427">
    <property type="component" value="Unassembled WGS sequence"/>
</dbReference>
<evidence type="ECO:0000256" key="2">
    <source>
        <dbReference type="ARBA" id="ARBA00031039"/>
    </source>
</evidence>
<dbReference type="PANTHER" id="PTHR20835:SF0">
    <property type="entry name" value="E3 UBIQUITIN-PROTEIN LIGASE PPP1R11"/>
    <property type="match status" value="1"/>
</dbReference>
<feature type="compositionally biased region" description="Basic residues" evidence="3">
    <location>
        <begin position="98"/>
        <end position="114"/>
    </location>
</feature>